<organism evidence="3 4">
    <name type="scientific">[Collinsella] massiliensis</name>
    <dbReference type="NCBI Taxonomy" id="1232426"/>
    <lineage>
        <taxon>Bacteria</taxon>
        <taxon>Bacillati</taxon>
        <taxon>Actinomycetota</taxon>
        <taxon>Coriobacteriia</taxon>
        <taxon>Coriobacteriales</taxon>
        <taxon>Coriobacteriaceae</taxon>
        <taxon>Enorma</taxon>
    </lineage>
</organism>
<evidence type="ECO:0000313" key="3">
    <source>
        <dbReference type="EMBL" id="OUN88653.1"/>
    </source>
</evidence>
<name>A0A1Y3XT25_9ACTN</name>
<accession>A0A1Y3XT25</accession>
<evidence type="ECO:0000256" key="1">
    <source>
        <dbReference type="SAM" id="MobiDB-lite"/>
    </source>
</evidence>
<evidence type="ECO:0000313" key="4">
    <source>
        <dbReference type="Proteomes" id="UP000195781"/>
    </source>
</evidence>
<dbReference type="Proteomes" id="UP000195781">
    <property type="component" value="Unassembled WGS sequence"/>
</dbReference>
<sequence>MAKNADKRAKQGARTGSELEPAQKPARTVPTWLRRIGCFLGALFCAFGVLYAVMVFLVGKGSPIFIVAIVVFGAMALHLIRAGLGDGRWRAERPER</sequence>
<protein>
    <submittedName>
        <fullName evidence="3">Uncharacterized protein</fullName>
    </submittedName>
</protein>
<dbReference type="OrthoDB" id="3196821at2"/>
<keyword evidence="4" id="KW-1185">Reference proteome</keyword>
<feature type="region of interest" description="Disordered" evidence="1">
    <location>
        <begin position="1"/>
        <end position="27"/>
    </location>
</feature>
<reference evidence="4" key="1">
    <citation type="submission" date="2017-04" db="EMBL/GenBank/DDBJ databases">
        <title>Function of individual gut microbiota members based on whole genome sequencing of pure cultures obtained from chicken caecum.</title>
        <authorList>
            <person name="Medvecky M."/>
            <person name="Cejkova D."/>
            <person name="Polansky O."/>
            <person name="Karasova D."/>
            <person name="Kubasova T."/>
            <person name="Cizek A."/>
            <person name="Rychlik I."/>
        </authorList>
    </citation>
    <scope>NUCLEOTIDE SEQUENCE [LARGE SCALE GENOMIC DNA]</scope>
    <source>
        <strain evidence="4">An5</strain>
    </source>
</reference>
<comment type="caution">
    <text evidence="3">The sequence shown here is derived from an EMBL/GenBank/DDBJ whole genome shotgun (WGS) entry which is preliminary data.</text>
</comment>
<keyword evidence="2" id="KW-0472">Membrane</keyword>
<keyword evidence="2" id="KW-1133">Transmembrane helix</keyword>
<gene>
    <name evidence="3" type="ORF">B5G02_05405</name>
</gene>
<keyword evidence="2" id="KW-0812">Transmembrane</keyword>
<evidence type="ECO:0000256" key="2">
    <source>
        <dbReference type="SAM" id="Phobius"/>
    </source>
</evidence>
<dbReference type="AlphaFoldDB" id="A0A1Y3XT25"/>
<proteinExistence type="predicted"/>
<feature type="transmembrane region" description="Helical" evidence="2">
    <location>
        <begin position="64"/>
        <end position="84"/>
    </location>
</feature>
<feature type="transmembrane region" description="Helical" evidence="2">
    <location>
        <begin position="36"/>
        <end position="58"/>
    </location>
</feature>
<dbReference type="EMBL" id="NFIE01000010">
    <property type="protein sequence ID" value="OUN88653.1"/>
    <property type="molecule type" value="Genomic_DNA"/>
</dbReference>
<dbReference type="RefSeq" id="WP_094335473.1">
    <property type="nucleotide sequence ID" value="NZ_NFIE01000010.1"/>
</dbReference>